<comment type="caution">
    <text evidence="11">The sequence shown here is derived from an EMBL/GenBank/DDBJ whole genome shotgun (WGS) entry which is preliminary data.</text>
</comment>
<evidence type="ECO:0000256" key="5">
    <source>
        <dbReference type="ARBA" id="ARBA00023054"/>
    </source>
</evidence>
<evidence type="ECO:0000256" key="4">
    <source>
        <dbReference type="ARBA" id="ARBA00022552"/>
    </source>
</evidence>
<feature type="region of interest" description="Disordered" evidence="10">
    <location>
        <begin position="72"/>
        <end position="99"/>
    </location>
</feature>
<comment type="similarity">
    <text evidence="2 9">Belongs to the RRP36 family.</text>
</comment>
<name>A0A1Y2CAX5_9FUNG</name>
<keyword evidence="4 9" id="KW-0698">rRNA processing</keyword>
<comment type="function">
    <text evidence="8 9">Component of the 90S pre-ribosome involved in the maturation of rRNAs. Required for early cleavages of the pre-RNAs in the 40S ribosomal subunit maturation pathway.</text>
</comment>
<accession>A0A1Y2CAX5</accession>
<dbReference type="PANTHER" id="PTHR21738:SF0">
    <property type="entry name" value="RIBOSOMAL RNA PROCESSING PROTEIN 36 HOMOLOG"/>
    <property type="match status" value="1"/>
</dbReference>
<evidence type="ECO:0000313" key="11">
    <source>
        <dbReference type="EMBL" id="ORY44191.1"/>
    </source>
</evidence>
<evidence type="ECO:0000256" key="3">
    <source>
        <dbReference type="ARBA" id="ARBA00022517"/>
    </source>
</evidence>
<dbReference type="GO" id="GO:0030686">
    <property type="term" value="C:90S preribosome"/>
    <property type="evidence" value="ECO:0007669"/>
    <property type="project" value="TreeGrafter"/>
</dbReference>
<dbReference type="Proteomes" id="UP000193642">
    <property type="component" value="Unassembled WGS sequence"/>
</dbReference>
<comment type="subcellular location">
    <subcellularLocation>
        <location evidence="1 9">Nucleus</location>
        <location evidence="1 9">Nucleolus</location>
    </subcellularLocation>
</comment>
<dbReference type="GO" id="GO:0000462">
    <property type="term" value="P:maturation of SSU-rRNA from tricistronic rRNA transcript (SSU-rRNA, 5.8S rRNA, LSU-rRNA)"/>
    <property type="evidence" value="ECO:0007669"/>
    <property type="project" value="TreeGrafter"/>
</dbReference>
<feature type="compositionally biased region" description="Basic and acidic residues" evidence="10">
    <location>
        <begin position="72"/>
        <end position="94"/>
    </location>
</feature>
<dbReference type="OrthoDB" id="448446at2759"/>
<dbReference type="Pfam" id="PF06102">
    <property type="entry name" value="RRP36"/>
    <property type="match status" value="1"/>
</dbReference>
<dbReference type="InterPro" id="IPR009292">
    <property type="entry name" value="RRP36"/>
</dbReference>
<keyword evidence="7 9" id="KW-0687">Ribonucleoprotein</keyword>
<organism evidence="11 12">
    <name type="scientific">Rhizoclosmatium globosum</name>
    <dbReference type="NCBI Taxonomy" id="329046"/>
    <lineage>
        <taxon>Eukaryota</taxon>
        <taxon>Fungi</taxon>
        <taxon>Fungi incertae sedis</taxon>
        <taxon>Chytridiomycota</taxon>
        <taxon>Chytridiomycota incertae sedis</taxon>
        <taxon>Chytridiomycetes</taxon>
        <taxon>Chytridiales</taxon>
        <taxon>Chytriomycetaceae</taxon>
        <taxon>Rhizoclosmatium</taxon>
    </lineage>
</organism>
<protein>
    <recommendedName>
        <fullName evidence="9">rRNA biogenesis protein RRP36</fullName>
    </recommendedName>
</protein>
<keyword evidence="6 9" id="KW-0539">Nucleus</keyword>
<dbReference type="EMBL" id="MCGO01000023">
    <property type="protein sequence ID" value="ORY44191.1"/>
    <property type="molecule type" value="Genomic_DNA"/>
</dbReference>
<gene>
    <name evidence="11" type="ORF">BCR33DRAFT_659870</name>
</gene>
<dbReference type="AlphaFoldDB" id="A0A1Y2CAX5"/>
<dbReference type="STRING" id="329046.A0A1Y2CAX5"/>
<evidence type="ECO:0000256" key="9">
    <source>
        <dbReference type="RuleBase" id="RU368027"/>
    </source>
</evidence>
<evidence type="ECO:0000313" key="12">
    <source>
        <dbReference type="Proteomes" id="UP000193642"/>
    </source>
</evidence>
<keyword evidence="3 9" id="KW-0690">Ribosome biogenesis</keyword>
<sequence length="164" mass="19727">SYRPAEMTSKRPVPRYRQVVELPKKEEHRDPRFNKFSGKFNEGLFKRSYGFLEDYEKNEIEELRKKVVKTKDASEKEELERVQADSKTKEEKQKNIQRQWKKSEMEAVKQGKKAFYLKKSDKEKLALYEQYKKLGEGKGVDKFLEKRRKKNSASEKRFLPNARR</sequence>
<evidence type="ECO:0000256" key="2">
    <source>
        <dbReference type="ARBA" id="ARBA00009418"/>
    </source>
</evidence>
<evidence type="ECO:0000256" key="7">
    <source>
        <dbReference type="ARBA" id="ARBA00023274"/>
    </source>
</evidence>
<dbReference type="GO" id="GO:0005730">
    <property type="term" value="C:nucleolus"/>
    <property type="evidence" value="ECO:0007669"/>
    <property type="project" value="UniProtKB-SubCell"/>
</dbReference>
<keyword evidence="12" id="KW-1185">Reference proteome</keyword>
<feature type="region of interest" description="Disordered" evidence="10">
    <location>
        <begin position="142"/>
        <end position="164"/>
    </location>
</feature>
<reference evidence="11 12" key="1">
    <citation type="submission" date="2016-07" db="EMBL/GenBank/DDBJ databases">
        <title>Pervasive Adenine N6-methylation of Active Genes in Fungi.</title>
        <authorList>
            <consortium name="DOE Joint Genome Institute"/>
            <person name="Mondo S.J."/>
            <person name="Dannebaum R.O."/>
            <person name="Kuo R.C."/>
            <person name="Labutti K."/>
            <person name="Haridas S."/>
            <person name="Kuo A."/>
            <person name="Salamov A."/>
            <person name="Ahrendt S.R."/>
            <person name="Lipzen A."/>
            <person name="Sullivan W."/>
            <person name="Andreopoulos W.B."/>
            <person name="Clum A."/>
            <person name="Lindquist E."/>
            <person name="Daum C."/>
            <person name="Ramamoorthy G.K."/>
            <person name="Gryganskyi A."/>
            <person name="Culley D."/>
            <person name="Magnuson J.K."/>
            <person name="James T.Y."/>
            <person name="O'Malley M.A."/>
            <person name="Stajich J.E."/>
            <person name="Spatafora J.W."/>
            <person name="Visel A."/>
            <person name="Grigoriev I.V."/>
        </authorList>
    </citation>
    <scope>NUCLEOTIDE SEQUENCE [LARGE SCALE GENOMIC DNA]</scope>
    <source>
        <strain evidence="11 12">JEL800</strain>
    </source>
</reference>
<comment type="subunit">
    <text evidence="9">Associates with 90S and pre-40S pre-ribosomal particles.</text>
</comment>
<evidence type="ECO:0000256" key="6">
    <source>
        <dbReference type="ARBA" id="ARBA00023242"/>
    </source>
</evidence>
<evidence type="ECO:0000256" key="1">
    <source>
        <dbReference type="ARBA" id="ARBA00004604"/>
    </source>
</evidence>
<proteinExistence type="inferred from homology"/>
<feature type="non-terminal residue" evidence="11">
    <location>
        <position position="1"/>
    </location>
</feature>
<evidence type="ECO:0000256" key="8">
    <source>
        <dbReference type="ARBA" id="ARBA00025053"/>
    </source>
</evidence>
<keyword evidence="5" id="KW-0175">Coiled coil</keyword>
<dbReference type="PANTHER" id="PTHR21738">
    <property type="entry name" value="RIBOSOMAL RNA PROCESSING PROTEIN 36 HOMOLOG"/>
    <property type="match status" value="1"/>
</dbReference>
<evidence type="ECO:0000256" key="10">
    <source>
        <dbReference type="SAM" id="MobiDB-lite"/>
    </source>
</evidence>